<keyword evidence="2" id="KW-1185">Reference proteome</keyword>
<sequence length="122" mass="14240">MGLVNATCRYGIGPRHLYAVECAFTLPKFSIVPKRVQFAVGQQIRFWIISSGPIISKERTTITLDCISDIRIHQNGREGEDQWIRRDTTRRTDEATSNTRYKLGRRLRYKQIESQTSKRCYD</sequence>
<name>A0ACB8YV39_CICIN</name>
<gene>
    <name evidence="1" type="ORF">L2E82_47270</name>
</gene>
<comment type="caution">
    <text evidence="1">The sequence shown here is derived from an EMBL/GenBank/DDBJ whole genome shotgun (WGS) entry which is preliminary data.</text>
</comment>
<dbReference type="Proteomes" id="UP001055811">
    <property type="component" value="Linkage Group LG09"/>
</dbReference>
<reference evidence="1 2" key="2">
    <citation type="journal article" date="2022" name="Mol. Ecol. Resour.">
        <title>The genomes of chicory, endive, great burdock and yacon provide insights into Asteraceae paleo-polyploidization history and plant inulin production.</title>
        <authorList>
            <person name="Fan W."/>
            <person name="Wang S."/>
            <person name="Wang H."/>
            <person name="Wang A."/>
            <person name="Jiang F."/>
            <person name="Liu H."/>
            <person name="Zhao H."/>
            <person name="Xu D."/>
            <person name="Zhang Y."/>
        </authorList>
    </citation>
    <scope>NUCLEOTIDE SEQUENCE [LARGE SCALE GENOMIC DNA]</scope>
    <source>
        <strain evidence="2">cv. Punajuju</strain>
        <tissue evidence="1">Leaves</tissue>
    </source>
</reference>
<evidence type="ECO:0000313" key="1">
    <source>
        <dbReference type="EMBL" id="KAI3689316.1"/>
    </source>
</evidence>
<organism evidence="1 2">
    <name type="scientific">Cichorium intybus</name>
    <name type="common">Chicory</name>
    <dbReference type="NCBI Taxonomy" id="13427"/>
    <lineage>
        <taxon>Eukaryota</taxon>
        <taxon>Viridiplantae</taxon>
        <taxon>Streptophyta</taxon>
        <taxon>Embryophyta</taxon>
        <taxon>Tracheophyta</taxon>
        <taxon>Spermatophyta</taxon>
        <taxon>Magnoliopsida</taxon>
        <taxon>eudicotyledons</taxon>
        <taxon>Gunneridae</taxon>
        <taxon>Pentapetalae</taxon>
        <taxon>asterids</taxon>
        <taxon>campanulids</taxon>
        <taxon>Asterales</taxon>
        <taxon>Asteraceae</taxon>
        <taxon>Cichorioideae</taxon>
        <taxon>Cichorieae</taxon>
        <taxon>Cichoriinae</taxon>
        <taxon>Cichorium</taxon>
    </lineage>
</organism>
<accession>A0ACB8YV39</accession>
<dbReference type="EMBL" id="CM042017">
    <property type="protein sequence ID" value="KAI3689316.1"/>
    <property type="molecule type" value="Genomic_DNA"/>
</dbReference>
<protein>
    <submittedName>
        <fullName evidence="1">Uncharacterized protein</fullName>
    </submittedName>
</protein>
<reference evidence="2" key="1">
    <citation type="journal article" date="2022" name="Mol. Ecol. Resour.">
        <title>The genomes of chicory, endive, great burdock and yacon provide insights into Asteraceae palaeo-polyploidization history and plant inulin production.</title>
        <authorList>
            <person name="Fan W."/>
            <person name="Wang S."/>
            <person name="Wang H."/>
            <person name="Wang A."/>
            <person name="Jiang F."/>
            <person name="Liu H."/>
            <person name="Zhao H."/>
            <person name="Xu D."/>
            <person name="Zhang Y."/>
        </authorList>
    </citation>
    <scope>NUCLEOTIDE SEQUENCE [LARGE SCALE GENOMIC DNA]</scope>
    <source>
        <strain evidence="2">cv. Punajuju</strain>
    </source>
</reference>
<proteinExistence type="predicted"/>
<evidence type="ECO:0000313" key="2">
    <source>
        <dbReference type="Proteomes" id="UP001055811"/>
    </source>
</evidence>